<dbReference type="Gene3D" id="1.25.70.10">
    <property type="entry name" value="Transcription termination factor 3, mitochondrial"/>
    <property type="match status" value="1"/>
</dbReference>
<comment type="similarity">
    <text evidence="1">Belongs to the mTERF family.</text>
</comment>
<accession>A0AA38LK48</accession>
<keyword evidence="3" id="KW-0809">Transit peptide</keyword>
<evidence type="ECO:0000256" key="1">
    <source>
        <dbReference type="ARBA" id="ARBA00007692"/>
    </source>
</evidence>
<name>A0AA38LK48_TAXCH</name>
<dbReference type="Pfam" id="PF02536">
    <property type="entry name" value="mTERF"/>
    <property type="match status" value="1"/>
</dbReference>
<keyword evidence="2" id="KW-0805">Transcription regulation</keyword>
<dbReference type="OMA" id="NGWACAN"/>
<dbReference type="PANTHER" id="PTHR13068">
    <property type="entry name" value="CGI-12 PROTEIN-RELATED"/>
    <property type="match status" value="1"/>
</dbReference>
<evidence type="ECO:0000313" key="5">
    <source>
        <dbReference type="Proteomes" id="UP000824469"/>
    </source>
</evidence>
<organism evidence="4 5">
    <name type="scientific">Taxus chinensis</name>
    <name type="common">Chinese yew</name>
    <name type="synonym">Taxus wallichiana var. chinensis</name>
    <dbReference type="NCBI Taxonomy" id="29808"/>
    <lineage>
        <taxon>Eukaryota</taxon>
        <taxon>Viridiplantae</taxon>
        <taxon>Streptophyta</taxon>
        <taxon>Embryophyta</taxon>
        <taxon>Tracheophyta</taxon>
        <taxon>Spermatophyta</taxon>
        <taxon>Pinopsida</taxon>
        <taxon>Pinidae</taxon>
        <taxon>Conifers II</taxon>
        <taxon>Cupressales</taxon>
        <taxon>Taxaceae</taxon>
        <taxon>Taxus</taxon>
    </lineage>
</organism>
<dbReference type="GO" id="GO:0006353">
    <property type="term" value="P:DNA-templated transcription termination"/>
    <property type="evidence" value="ECO:0007669"/>
    <property type="project" value="UniProtKB-KW"/>
</dbReference>
<dbReference type="InterPro" id="IPR003690">
    <property type="entry name" value="MTERF"/>
</dbReference>
<sequence length="288" mass="33064">MMGVPTHLTTSVEKVVQPKIQLFREWGIEGEHLVNVLTNSPRILICSVEQDLLPKMLLLLKVFQSQDLFLKTVLKNPVILTHNLEKTLKPSLAFWERYGFNEMELARLIGSRLSLLQYSSLTPAKDDIFNKIGIDKGSKMYEYVLITLVTNPIERLHAIINNLQQCGLSDEEGFQLLRVFPKTLGLRKESVREKMDFIVNKMELPANSVVSYPQFLTTNLERVMKPRFLVWRTMKSMYGRKHHNGLSLHGIMFMSEKKFLSDVLKGRPVLYSVYEMAMANVSEVSSTG</sequence>
<keyword evidence="2" id="KW-0804">Transcription</keyword>
<gene>
    <name evidence="4" type="ORF">KI387_043933</name>
</gene>
<dbReference type="Proteomes" id="UP000824469">
    <property type="component" value="Unassembled WGS sequence"/>
</dbReference>
<proteinExistence type="inferred from homology"/>
<evidence type="ECO:0000256" key="2">
    <source>
        <dbReference type="ARBA" id="ARBA00022472"/>
    </source>
</evidence>
<dbReference type="PANTHER" id="PTHR13068:SF223">
    <property type="entry name" value="MITOCHONDRIAL TRANSCRIPTION TERMINATION FACTOR FAMILY PROTEIN"/>
    <property type="match status" value="1"/>
</dbReference>
<dbReference type="EMBL" id="JAHRHJ020000003">
    <property type="protein sequence ID" value="KAH9323992.1"/>
    <property type="molecule type" value="Genomic_DNA"/>
</dbReference>
<dbReference type="AlphaFoldDB" id="A0AA38LK48"/>
<evidence type="ECO:0000256" key="3">
    <source>
        <dbReference type="ARBA" id="ARBA00022946"/>
    </source>
</evidence>
<comment type="caution">
    <text evidence="4">The sequence shown here is derived from an EMBL/GenBank/DDBJ whole genome shotgun (WGS) entry which is preliminary data.</text>
</comment>
<keyword evidence="5" id="KW-1185">Reference proteome</keyword>
<reference evidence="4 5" key="1">
    <citation type="journal article" date="2021" name="Nat. Plants">
        <title>The Taxus genome provides insights into paclitaxel biosynthesis.</title>
        <authorList>
            <person name="Xiong X."/>
            <person name="Gou J."/>
            <person name="Liao Q."/>
            <person name="Li Y."/>
            <person name="Zhou Q."/>
            <person name="Bi G."/>
            <person name="Li C."/>
            <person name="Du R."/>
            <person name="Wang X."/>
            <person name="Sun T."/>
            <person name="Guo L."/>
            <person name="Liang H."/>
            <person name="Lu P."/>
            <person name="Wu Y."/>
            <person name="Zhang Z."/>
            <person name="Ro D.K."/>
            <person name="Shang Y."/>
            <person name="Huang S."/>
            <person name="Yan J."/>
        </authorList>
    </citation>
    <scope>NUCLEOTIDE SEQUENCE [LARGE SCALE GENOMIC DNA]</scope>
    <source>
        <strain evidence="4">Ta-2019</strain>
    </source>
</reference>
<dbReference type="GO" id="GO:0003676">
    <property type="term" value="F:nucleic acid binding"/>
    <property type="evidence" value="ECO:0007669"/>
    <property type="project" value="InterPro"/>
</dbReference>
<keyword evidence="2" id="KW-0806">Transcription termination</keyword>
<evidence type="ECO:0000313" key="4">
    <source>
        <dbReference type="EMBL" id="KAH9323992.1"/>
    </source>
</evidence>
<dbReference type="SMART" id="SM00733">
    <property type="entry name" value="Mterf"/>
    <property type="match status" value="4"/>
</dbReference>
<protein>
    <submittedName>
        <fullName evidence="4">Uncharacterized protein</fullName>
    </submittedName>
</protein>
<dbReference type="InterPro" id="IPR038538">
    <property type="entry name" value="MTERF_sf"/>
</dbReference>